<protein>
    <submittedName>
        <fullName evidence="1">Uncharacterized protein</fullName>
    </submittedName>
</protein>
<keyword evidence="2" id="KW-1185">Reference proteome</keyword>
<accession>A0A512L8L0</accession>
<dbReference type="RefSeq" id="WP_198415289.1">
    <property type="nucleotide sequence ID" value="NZ_AP021884.1"/>
</dbReference>
<reference evidence="1 2" key="1">
    <citation type="submission" date="2019-07" db="EMBL/GenBank/DDBJ databases">
        <title>Whole genome shotgun sequence of Thiobacillus plumbophilus NBRC 107929.</title>
        <authorList>
            <person name="Hosoyama A."/>
            <person name="Uohara A."/>
            <person name="Ohji S."/>
            <person name="Ichikawa N."/>
        </authorList>
    </citation>
    <scope>NUCLEOTIDE SEQUENCE [LARGE SCALE GENOMIC DNA]</scope>
    <source>
        <strain evidence="1 2">NBRC 107929</strain>
    </source>
</reference>
<organism evidence="1 2">
    <name type="scientific">Sulfuriferula plumbiphila</name>
    <dbReference type="NCBI Taxonomy" id="171865"/>
    <lineage>
        <taxon>Bacteria</taxon>
        <taxon>Pseudomonadati</taxon>
        <taxon>Pseudomonadota</taxon>
        <taxon>Betaproteobacteria</taxon>
        <taxon>Nitrosomonadales</taxon>
        <taxon>Sulfuricellaceae</taxon>
        <taxon>Sulfuriferula</taxon>
    </lineage>
</organism>
<dbReference type="Proteomes" id="UP000321337">
    <property type="component" value="Unassembled WGS sequence"/>
</dbReference>
<proteinExistence type="predicted"/>
<sequence>MTMRISVQIDSAAAQAQLRRWGGEFRDKVKKAVSRAIASEAVELKQDVRSHVASQMAVVKKSFLKGFTAKVLDKDLNRLPALYVGSRIPWSAMHETGGQIAGRMLIPLNGRVGRKRFKAQVAELMRGGNAYFIKNAKGNIVLMAENIKEHDRPLAGFKRRYRKAEGIKRLKRGADIPIAVLVPKVVLKKRLDVERLVASRIPRLAAAVENQISTVD</sequence>
<dbReference type="Pfam" id="PF20039">
    <property type="entry name" value="DUF6441"/>
    <property type="match status" value="1"/>
</dbReference>
<evidence type="ECO:0000313" key="2">
    <source>
        <dbReference type="Proteomes" id="UP000321337"/>
    </source>
</evidence>
<comment type="caution">
    <text evidence="1">The sequence shown here is derived from an EMBL/GenBank/DDBJ whole genome shotgun (WGS) entry which is preliminary data.</text>
</comment>
<dbReference type="AlphaFoldDB" id="A0A512L8L0"/>
<evidence type="ECO:0000313" key="1">
    <source>
        <dbReference type="EMBL" id="GEP30826.1"/>
    </source>
</evidence>
<dbReference type="EMBL" id="BKAD01000019">
    <property type="protein sequence ID" value="GEP30826.1"/>
    <property type="molecule type" value="Genomic_DNA"/>
</dbReference>
<gene>
    <name evidence="1" type="ORF">TPL01_19640</name>
</gene>
<dbReference type="InterPro" id="IPR045622">
    <property type="entry name" value="DUF6441"/>
</dbReference>
<name>A0A512L8L0_9PROT</name>